<protein>
    <recommendedName>
        <fullName evidence="2">DUF7431 domain-containing protein</fullName>
    </recommendedName>
</protein>
<reference evidence="3 4" key="1">
    <citation type="submission" date="2015-10" db="EMBL/GenBank/DDBJ databases">
        <title>Genome analyses suggest a sexual origin of heterokaryosis in a supposedly ancient asexual fungus.</title>
        <authorList>
            <person name="Ropars J."/>
            <person name="Sedzielewska K."/>
            <person name="Noel J."/>
            <person name="Charron P."/>
            <person name="Farinelli L."/>
            <person name="Marton T."/>
            <person name="Kruger M."/>
            <person name="Pelin A."/>
            <person name="Brachmann A."/>
            <person name="Corradi N."/>
        </authorList>
    </citation>
    <scope>NUCLEOTIDE SEQUENCE [LARGE SCALE GENOMIC DNA]</scope>
    <source>
        <strain evidence="3 4">A4</strain>
    </source>
</reference>
<feature type="compositionally biased region" description="Basic residues" evidence="1">
    <location>
        <begin position="543"/>
        <end position="567"/>
    </location>
</feature>
<feature type="domain" description="DUF7431" evidence="2">
    <location>
        <begin position="355"/>
        <end position="527"/>
    </location>
</feature>
<dbReference type="EMBL" id="LLXI01001618">
    <property type="protein sequence ID" value="PKY54493.1"/>
    <property type="molecule type" value="Genomic_DNA"/>
</dbReference>
<proteinExistence type="predicted"/>
<dbReference type="InterPro" id="IPR055854">
    <property type="entry name" value="DUF7431"/>
</dbReference>
<dbReference type="Pfam" id="PF24209">
    <property type="entry name" value="DUF7431"/>
    <property type="match status" value="2"/>
</dbReference>
<evidence type="ECO:0000313" key="3">
    <source>
        <dbReference type="EMBL" id="PKY54493.1"/>
    </source>
</evidence>
<gene>
    <name evidence="3" type="ORF">RhiirA4_548240</name>
</gene>
<evidence type="ECO:0000259" key="2">
    <source>
        <dbReference type="Pfam" id="PF24209"/>
    </source>
</evidence>
<feature type="domain" description="DUF7431" evidence="2">
    <location>
        <begin position="576"/>
        <end position="694"/>
    </location>
</feature>
<dbReference type="AlphaFoldDB" id="A0A2I1H6J6"/>
<dbReference type="VEuPathDB" id="FungiDB:RhiirFUN_017043"/>
<dbReference type="Proteomes" id="UP000234323">
    <property type="component" value="Unassembled WGS sequence"/>
</dbReference>
<dbReference type="VEuPathDB" id="FungiDB:RhiirA1_528217"/>
<dbReference type="VEuPathDB" id="FungiDB:FUN_014022"/>
<sequence length="722" mass="83950">MTFVIIKTEDDSNSKFYPLDLKKTLLDIRKKLETDKIINDELLFSKKIDDEFCEIVLESEKGFLLEHIVDVTNDNSKCILYLRKKKSSLDWNILNNKYNLDYGCIMSFDGNKRVNKKAFKMKNCELIYIGDKGYKKDKIGFISKEDWMKKTNLFINDDDDINIDILNFVKVGFSYSQNENFNEEIKSVYKYLEVGKVLLRFHEHLEPTEEFIKAVDNAAISENPREEFKKIIEEYGQFIPTEVILGGRVYFKDVKKSSENSASREVSANINKILEGNYSSTKKISKFYNFNFIKLLGGKHPDGKNFDDAAEKDWIESLKDYQNWECIEYRNPISIFQFISNDLRKKSFMSIGKKILYTGTEDCDYDLCMPGMYRNIGLNDMSSCITRIIQKNKDADCDIFATVIDTEDSKNVFFNCQIYYNAKGVPSIIIHGIQKEFHSYKYKLKVGVMIIGYDIDFSFILSDTRVELIKEECYSQNQYSKKLYLEYDLYDLIAKKNSFFGIPVLSDLNFSKHSFTIGHNFCNTQLDIEDEEEEEDIEEGKGRGKGGRGRGRGKGRGRGRGRGRGKGRGKEGRMMEIDRDSKSTINIFSYCSKTNCYIKLPKFTFYTFIILNNLSYSNFKLFSFDNKFNILGNKLFIDLKKKFTSRSISSLNSLNPRCVSLYLSEDKSYNPIFLNQNSEQIYIEYVECKCDKTCSICKDRTLRISEKDNAICIIYPLSISDK</sequence>
<comment type="caution">
    <text evidence="3">The sequence shown here is derived from an EMBL/GenBank/DDBJ whole genome shotgun (WGS) entry which is preliminary data.</text>
</comment>
<keyword evidence="4" id="KW-1185">Reference proteome</keyword>
<name>A0A2I1H6J6_9GLOM</name>
<organism evidence="3 4">
    <name type="scientific">Rhizophagus irregularis</name>
    <dbReference type="NCBI Taxonomy" id="588596"/>
    <lineage>
        <taxon>Eukaryota</taxon>
        <taxon>Fungi</taxon>
        <taxon>Fungi incertae sedis</taxon>
        <taxon>Mucoromycota</taxon>
        <taxon>Glomeromycotina</taxon>
        <taxon>Glomeromycetes</taxon>
        <taxon>Glomerales</taxon>
        <taxon>Glomeraceae</taxon>
        <taxon>Rhizophagus</taxon>
    </lineage>
</organism>
<evidence type="ECO:0000256" key="1">
    <source>
        <dbReference type="SAM" id="MobiDB-lite"/>
    </source>
</evidence>
<accession>A0A2I1H6J6</accession>
<feature type="region of interest" description="Disordered" evidence="1">
    <location>
        <begin position="532"/>
        <end position="573"/>
    </location>
</feature>
<evidence type="ECO:0000313" key="4">
    <source>
        <dbReference type="Proteomes" id="UP000234323"/>
    </source>
</evidence>
<dbReference type="OrthoDB" id="2387130at2759"/>